<evidence type="ECO:0000256" key="1">
    <source>
        <dbReference type="SAM" id="Coils"/>
    </source>
</evidence>
<keyword evidence="3" id="KW-1185">Reference proteome</keyword>
<reference evidence="2 3" key="1">
    <citation type="submission" date="2023-03" db="EMBL/GenBank/DDBJ databases">
        <title>Thalassotalea loyana LMG 22536T draft genome sequence.</title>
        <authorList>
            <person name="Sawabe T."/>
        </authorList>
    </citation>
    <scope>NUCLEOTIDE SEQUENCE [LARGE SCALE GENOMIC DNA]</scope>
    <source>
        <strain evidence="2 3">LMG 22536</strain>
    </source>
</reference>
<proteinExistence type="predicted"/>
<gene>
    <name evidence="2" type="ORF">tloyanaT_03530</name>
</gene>
<comment type="caution">
    <text evidence="2">The sequence shown here is derived from an EMBL/GenBank/DDBJ whole genome shotgun (WGS) entry which is preliminary data.</text>
</comment>
<evidence type="ECO:0000313" key="2">
    <source>
        <dbReference type="EMBL" id="GLX84101.1"/>
    </source>
</evidence>
<dbReference type="Proteomes" id="UP001157134">
    <property type="component" value="Unassembled WGS sequence"/>
</dbReference>
<protein>
    <submittedName>
        <fullName evidence="2">Uncharacterized protein</fullName>
    </submittedName>
</protein>
<keyword evidence="1" id="KW-0175">Coiled coil</keyword>
<dbReference type="EMBL" id="BSSV01000001">
    <property type="protein sequence ID" value="GLX84101.1"/>
    <property type="molecule type" value="Genomic_DNA"/>
</dbReference>
<feature type="coiled-coil region" evidence="1">
    <location>
        <begin position="62"/>
        <end position="103"/>
    </location>
</feature>
<name>A0ABQ6H7I6_9GAMM</name>
<evidence type="ECO:0000313" key="3">
    <source>
        <dbReference type="Proteomes" id="UP001157134"/>
    </source>
</evidence>
<accession>A0ABQ6H7I6</accession>
<dbReference type="RefSeq" id="WP_284295648.1">
    <property type="nucleotide sequence ID" value="NZ_BSSV01000001.1"/>
</dbReference>
<sequence>MTEEVDAIELFYKALEELKADPSEKINSNRVAQKAGRSNSNIYKKTSRHIQLQRDIKAAQEIRDKDLKIEKLEAEIRKLTRQLANAKKKVEELQNKEPEVVDNKVWIEKLTEMYRMSDNLITKNKSLQQQLIDINPDAVMEVEHVDRETGEIISFTRK</sequence>
<organism evidence="2 3">
    <name type="scientific">Thalassotalea loyana</name>
    <dbReference type="NCBI Taxonomy" id="280483"/>
    <lineage>
        <taxon>Bacteria</taxon>
        <taxon>Pseudomonadati</taxon>
        <taxon>Pseudomonadota</taxon>
        <taxon>Gammaproteobacteria</taxon>
        <taxon>Alteromonadales</taxon>
        <taxon>Colwelliaceae</taxon>
        <taxon>Thalassotalea</taxon>
    </lineage>
</organism>